<keyword evidence="1" id="KW-1133">Transmembrane helix</keyword>
<evidence type="ECO:0000313" key="2">
    <source>
        <dbReference type="EMBL" id="ERT08564.1"/>
    </source>
</evidence>
<sequence>MYELSIVLWGTIGLLIGIVIIVIECQRPSYYGIMWKKINPNLEQWFKDNVAK</sequence>
<evidence type="ECO:0000256" key="1">
    <source>
        <dbReference type="SAM" id="Phobius"/>
    </source>
</evidence>
<organism evidence="2 3">
    <name type="scientific">Lyngbya aestuarii BL J</name>
    <dbReference type="NCBI Taxonomy" id="1348334"/>
    <lineage>
        <taxon>Bacteria</taxon>
        <taxon>Bacillati</taxon>
        <taxon>Cyanobacteriota</taxon>
        <taxon>Cyanophyceae</taxon>
        <taxon>Oscillatoriophycideae</taxon>
        <taxon>Oscillatoriales</taxon>
        <taxon>Microcoleaceae</taxon>
        <taxon>Lyngbya</taxon>
    </lineage>
</organism>
<reference evidence="2 3" key="1">
    <citation type="journal article" date="2013" name="Front. Microbiol.">
        <title>Comparative genomic analyses of the cyanobacterium, Lyngbya aestuarii BL J, a powerful hydrogen producer.</title>
        <authorList>
            <person name="Kothari A."/>
            <person name="Vaughn M."/>
            <person name="Garcia-Pichel F."/>
        </authorList>
    </citation>
    <scope>NUCLEOTIDE SEQUENCE [LARGE SCALE GENOMIC DNA]</scope>
    <source>
        <strain evidence="2 3">BL J</strain>
    </source>
</reference>
<protein>
    <submittedName>
        <fullName evidence="2">Uncharacterized protein</fullName>
    </submittedName>
</protein>
<dbReference type="EMBL" id="AUZM01000009">
    <property type="protein sequence ID" value="ERT08564.1"/>
    <property type="molecule type" value="Genomic_DNA"/>
</dbReference>
<dbReference type="Proteomes" id="UP000017127">
    <property type="component" value="Unassembled WGS sequence"/>
</dbReference>
<accession>U7QKS6</accession>
<gene>
    <name evidence="2" type="ORF">M595_1436</name>
</gene>
<proteinExistence type="predicted"/>
<name>U7QKS6_9CYAN</name>
<evidence type="ECO:0000313" key="3">
    <source>
        <dbReference type="Proteomes" id="UP000017127"/>
    </source>
</evidence>
<keyword evidence="3" id="KW-1185">Reference proteome</keyword>
<comment type="caution">
    <text evidence="2">The sequence shown here is derived from an EMBL/GenBank/DDBJ whole genome shotgun (WGS) entry which is preliminary data.</text>
</comment>
<keyword evidence="1" id="KW-0812">Transmembrane</keyword>
<dbReference type="AlphaFoldDB" id="U7QKS6"/>
<keyword evidence="1" id="KW-0472">Membrane</keyword>
<feature type="transmembrane region" description="Helical" evidence="1">
    <location>
        <begin position="6"/>
        <end position="25"/>
    </location>
</feature>